<reference evidence="1 2" key="1">
    <citation type="submission" date="2018-08" db="EMBL/GenBank/DDBJ databases">
        <title>Genomic Encyclopedia of Type Strains, Phase IV (KMG-IV): sequencing the most valuable type-strain genomes for metagenomic binning, comparative biology and taxonomic classification.</title>
        <authorList>
            <person name="Goeker M."/>
        </authorList>
    </citation>
    <scope>NUCLEOTIDE SEQUENCE [LARGE SCALE GENOMIC DNA]</scope>
    <source>
        <strain evidence="1 2">DSM 23923</strain>
    </source>
</reference>
<comment type="caution">
    <text evidence="1">The sequence shown here is derived from an EMBL/GenBank/DDBJ whole genome shotgun (WGS) entry which is preliminary data.</text>
</comment>
<dbReference type="OrthoDB" id="9797743at2"/>
<dbReference type="PRINTS" id="PR00413">
    <property type="entry name" value="HADHALOGNASE"/>
</dbReference>
<proteinExistence type="predicted"/>
<evidence type="ECO:0000313" key="2">
    <source>
        <dbReference type="Proteomes" id="UP000256388"/>
    </source>
</evidence>
<dbReference type="GO" id="GO:0016787">
    <property type="term" value="F:hydrolase activity"/>
    <property type="evidence" value="ECO:0007669"/>
    <property type="project" value="UniProtKB-KW"/>
</dbReference>
<dbReference type="InterPro" id="IPR023214">
    <property type="entry name" value="HAD_sf"/>
</dbReference>
<dbReference type="PANTHER" id="PTHR18901">
    <property type="entry name" value="2-DEOXYGLUCOSE-6-PHOSPHATE PHOSPHATASE 2"/>
    <property type="match status" value="1"/>
</dbReference>
<dbReference type="SFLD" id="SFLDG01129">
    <property type="entry name" value="C1.5:_HAD__Beta-PGM__Phosphata"/>
    <property type="match status" value="1"/>
</dbReference>
<dbReference type="Proteomes" id="UP000256388">
    <property type="component" value="Unassembled WGS sequence"/>
</dbReference>
<dbReference type="InterPro" id="IPR041492">
    <property type="entry name" value="HAD_2"/>
</dbReference>
<dbReference type="RefSeq" id="WP_116225569.1">
    <property type="nucleotide sequence ID" value="NZ_AP018437.1"/>
</dbReference>
<dbReference type="SFLD" id="SFLDS00003">
    <property type="entry name" value="Haloacid_Dehalogenase"/>
    <property type="match status" value="1"/>
</dbReference>
<keyword evidence="1" id="KW-0378">Hydrolase</keyword>
<organism evidence="1 2">
    <name type="scientific">Pelolinea submarina</name>
    <dbReference type="NCBI Taxonomy" id="913107"/>
    <lineage>
        <taxon>Bacteria</taxon>
        <taxon>Bacillati</taxon>
        <taxon>Chloroflexota</taxon>
        <taxon>Anaerolineae</taxon>
        <taxon>Anaerolineales</taxon>
        <taxon>Anaerolineaceae</taxon>
        <taxon>Pelolinea</taxon>
    </lineage>
</organism>
<dbReference type="SUPFAM" id="SSF56784">
    <property type="entry name" value="HAD-like"/>
    <property type="match status" value="1"/>
</dbReference>
<dbReference type="InterPro" id="IPR036412">
    <property type="entry name" value="HAD-like_sf"/>
</dbReference>
<dbReference type="Gene3D" id="3.40.50.1000">
    <property type="entry name" value="HAD superfamily/HAD-like"/>
    <property type="match status" value="1"/>
</dbReference>
<dbReference type="CDD" id="cd07505">
    <property type="entry name" value="HAD_BPGM-like"/>
    <property type="match status" value="1"/>
</dbReference>
<dbReference type="InterPro" id="IPR023198">
    <property type="entry name" value="PGP-like_dom2"/>
</dbReference>
<dbReference type="InterPro" id="IPR006439">
    <property type="entry name" value="HAD-SF_hydro_IA"/>
</dbReference>
<dbReference type="Pfam" id="PF13419">
    <property type="entry name" value="HAD_2"/>
    <property type="match status" value="1"/>
</dbReference>
<evidence type="ECO:0000313" key="1">
    <source>
        <dbReference type="EMBL" id="REG07091.1"/>
    </source>
</evidence>
<dbReference type="NCBIfam" id="TIGR01509">
    <property type="entry name" value="HAD-SF-IA-v3"/>
    <property type="match status" value="1"/>
</dbReference>
<dbReference type="SFLD" id="SFLDG01135">
    <property type="entry name" value="C1.5.6:_HAD__Beta-PGM__Phospha"/>
    <property type="match status" value="1"/>
</dbReference>
<gene>
    <name evidence="1" type="ORF">DFR64_2295</name>
</gene>
<accession>A0A347ZVR4</accession>
<dbReference type="AlphaFoldDB" id="A0A347ZVR4"/>
<name>A0A347ZVR4_9CHLR</name>
<dbReference type="PANTHER" id="PTHR18901:SF38">
    <property type="entry name" value="PSEUDOURIDINE-5'-PHOSPHATASE"/>
    <property type="match status" value="1"/>
</dbReference>
<dbReference type="Gene3D" id="1.10.150.240">
    <property type="entry name" value="Putative phosphatase, domain 2"/>
    <property type="match status" value="1"/>
</dbReference>
<keyword evidence="2" id="KW-1185">Reference proteome</keyword>
<dbReference type="EMBL" id="QUMS01000003">
    <property type="protein sequence ID" value="REG07091.1"/>
    <property type="molecule type" value="Genomic_DNA"/>
</dbReference>
<protein>
    <submittedName>
        <fullName evidence="1">HAD superfamily hydrolase (TIGR01509 family)</fullName>
    </submittedName>
</protein>
<sequence length="221" mass="24581">MKINAVIFDMDGVIFDTEKLAKESWHLVEKEFGVPVGEDFMTMLLGMSHTGILDVYAKYFGDYELGCKIYNWRKAFMTDTIEQNGVPVKQGVRELFAYLKEAGLPMALATSSYRPNYERLFRVTGLENPFSAVVTGDTLEHSKPDPEIFLRAARGLNVPIKECLIIEDSYNGIFGGSAAGAVTVMVPDMVQPTPEVRAKAYAICDSLLDIIPLIKKINQGK</sequence>